<dbReference type="GO" id="GO:0032259">
    <property type="term" value="P:methylation"/>
    <property type="evidence" value="ECO:0007669"/>
    <property type="project" value="UniProtKB-KW"/>
</dbReference>
<dbReference type="SUPFAM" id="SSF53335">
    <property type="entry name" value="S-adenosyl-L-methionine-dependent methyltransferases"/>
    <property type="match status" value="1"/>
</dbReference>
<dbReference type="PANTHER" id="PTHR43861:SF1">
    <property type="entry name" value="TRANS-ACONITATE 2-METHYLTRANSFERASE"/>
    <property type="match status" value="1"/>
</dbReference>
<dbReference type="OrthoDB" id="9811589at2"/>
<keyword evidence="7" id="KW-1185">Reference proteome</keyword>
<dbReference type="InterPro" id="IPR029063">
    <property type="entry name" value="SAM-dependent_MTases_sf"/>
</dbReference>
<dbReference type="EC" id="2.1.1.64" evidence="4"/>
<proteinExistence type="predicted"/>
<evidence type="ECO:0000313" key="4">
    <source>
        <dbReference type="EMBL" id="STX10083.1"/>
    </source>
</evidence>
<name>A0A8B4QBD5_9BACL</name>
<dbReference type="AlphaFoldDB" id="A0A8B4QBD5"/>
<protein>
    <submittedName>
        <fullName evidence="4">3-demethylubiquinone-9 3-methyltransferase</fullName>
        <ecNumber evidence="4">2.1.1.64</ecNumber>
    </submittedName>
    <submittedName>
        <fullName evidence="5">Methyltransferase family protein</fullName>
    </submittedName>
</protein>
<evidence type="ECO:0000256" key="1">
    <source>
        <dbReference type="ARBA" id="ARBA00022603"/>
    </source>
</evidence>
<dbReference type="EMBL" id="UGNP01000001">
    <property type="protein sequence ID" value="STX10083.1"/>
    <property type="molecule type" value="Genomic_DNA"/>
</dbReference>
<comment type="caution">
    <text evidence="4">The sequence shown here is derived from an EMBL/GenBank/DDBJ whole genome shotgun (WGS) entry which is preliminary data.</text>
</comment>
<dbReference type="InterPro" id="IPR041698">
    <property type="entry name" value="Methyltransf_25"/>
</dbReference>
<dbReference type="Gene3D" id="2.20.25.110">
    <property type="entry name" value="S-adenosyl-L-methionine-dependent methyltransferases"/>
    <property type="match status" value="1"/>
</dbReference>
<evidence type="ECO:0000259" key="3">
    <source>
        <dbReference type="Pfam" id="PF13649"/>
    </source>
</evidence>
<keyword evidence="2 4" id="KW-0808">Transferase</keyword>
<keyword evidence="4" id="KW-0830">Ubiquinone</keyword>
<dbReference type="Proteomes" id="UP000294641">
    <property type="component" value="Unassembled WGS sequence"/>
</dbReference>
<organism evidence="4 6">
    <name type="scientific">Kurthia zopfii</name>
    <dbReference type="NCBI Taxonomy" id="1650"/>
    <lineage>
        <taxon>Bacteria</taxon>
        <taxon>Bacillati</taxon>
        <taxon>Bacillota</taxon>
        <taxon>Bacilli</taxon>
        <taxon>Bacillales</taxon>
        <taxon>Caryophanaceae</taxon>
        <taxon>Kurthia</taxon>
    </lineage>
</organism>
<reference evidence="4 6" key="1">
    <citation type="submission" date="2018-06" db="EMBL/GenBank/DDBJ databases">
        <authorList>
            <consortium name="Pathogen Informatics"/>
            <person name="Doyle S."/>
        </authorList>
    </citation>
    <scope>NUCLEOTIDE SEQUENCE [LARGE SCALE GENOMIC DNA]</scope>
    <source>
        <strain evidence="4 6">NCTC10597</strain>
    </source>
</reference>
<accession>A0A8B4QBD5</accession>
<dbReference type="GO" id="GO:0061542">
    <property type="term" value="F:3-demethylubiquinol 3-O-methyltransferase activity"/>
    <property type="evidence" value="ECO:0007669"/>
    <property type="project" value="UniProtKB-EC"/>
</dbReference>
<dbReference type="Pfam" id="PF13649">
    <property type="entry name" value="Methyltransf_25"/>
    <property type="match status" value="1"/>
</dbReference>
<dbReference type="CDD" id="cd02440">
    <property type="entry name" value="AdoMet_MTases"/>
    <property type="match status" value="1"/>
</dbReference>
<gene>
    <name evidence="4" type="primary">ubiG</name>
    <name evidence="5" type="ORF">DFR61_101150</name>
    <name evidence="4" type="ORF">NCTC10597_01793</name>
</gene>
<dbReference type="RefSeq" id="WP_109348342.1">
    <property type="nucleotide sequence ID" value="NZ_BJUE01000001.1"/>
</dbReference>
<dbReference type="Gene3D" id="3.40.50.150">
    <property type="entry name" value="Vaccinia Virus protein VP39"/>
    <property type="match status" value="1"/>
</dbReference>
<dbReference type="PANTHER" id="PTHR43861">
    <property type="entry name" value="TRANS-ACONITATE 2-METHYLTRANSFERASE-RELATED"/>
    <property type="match status" value="1"/>
</dbReference>
<feature type="domain" description="Methyltransferase" evidence="3">
    <location>
        <begin position="40"/>
        <end position="134"/>
    </location>
</feature>
<evidence type="ECO:0000313" key="5">
    <source>
        <dbReference type="EMBL" id="TDR44311.1"/>
    </source>
</evidence>
<evidence type="ECO:0000256" key="2">
    <source>
        <dbReference type="ARBA" id="ARBA00022679"/>
    </source>
</evidence>
<reference evidence="5 7" key="2">
    <citation type="submission" date="2019-03" db="EMBL/GenBank/DDBJ databases">
        <title>Genomic Encyclopedia of Type Strains, Phase IV (KMG-IV): sequencing the most valuable type-strain genomes for metagenomic binning, comparative biology and taxonomic classification.</title>
        <authorList>
            <person name="Goeker M."/>
        </authorList>
    </citation>
    <scope>NUCLEOTIDE SEQUENCE [LARGE SCALE GENOMIC DNA]</scope>
    <source>
        <strain evidence="5 7">DSM 20580</strain>
    </source>
</reference>
<sequence length="245" mass="28080">MASYGRFAEVYDQLMQDIPYDEYVNWVIKNAPSAQNLRLLDIGCGTGVMLGKFIAQGYEVAGLDLSEEMLMMANERLANSGKQVLLVCQSMDELEGFEDLDVITIPIDSLNYLPEQSQVEATFKGIFEALKPGGHLFFDVHSLFKMDEIFMDSPFTYDDGEITYIWDTEAGEHQHSVHHDMTFFVQEEGTHFERFEEYHFQRTFPIQQYLTMLAAAGFEEVNVTADFSEDAPELDSQRIFFHAVK</sequence>
<evidence type="ECO:0000313" key="7">
    <source>
        <dbReference type="Proteomes" id="UP000294641"/>
    </source>
</evidence>
<keyword evidence="1 4" id="KW-0489">Methyltransferase</keyword>
<dbReference type="Proteomes" id="UP000254330">
    <property type="component" value="Unassembled WGS sequence"/>
</dbReference>
<evidence type="ECO:0000313" key="6">
    <source>
        <dbReference type="Proteomes" id="UP000254330"/>
    </source>
</evidence>
<dbReference type="EMBL" id="SNZG01000001">
    <property type="protein sequence ID" value="TDR44311.1"/>
    <property type="molecule type" value="Genomic_DNA"/>
</dbReference>